<dbReference type="PANTHER" id="PTHR22602:SF0">
    <property type="entry name" value="TRANSFERASE CAF17, MITOCHONDRIAL-RELATED"/>
    <property type="match status" value="1"/>
</dbReference>
<dbReference type="HAMAP" id="MF_01175">
    <property type="entry name" value="tRNA_modifying_YgfZ"/>
    <property type="match status" value="1"/>
</dbReference>
<evidence type="ECO:0000313" key="6">
    <source>
        <dbReference type="EMBL" id="VFP86371.1"/>
    </source>
</evidence>
<dbReference type="GO" id="GO:0009451">
    <property type="term" value="P:RNA modification"/>
    <property type="evidence" value="ECO:0007669"/>
    <property type="project" value="InterPro"/>
</dbReference>
<organism evidence="6 7">
    <name type="scientific">Candidatus Erwinia haradaeae</name>
    <dbReference type="NCBI Taxonomy" id="1922217"/>
    <lineage>
        <taxon>Bacteria</taxon>
        <taxon>Pseudomonadati</taxon>
        <taxon>Pseudomonadota</taxon>
        <taxon>Gammaproteobacteria</taxon>
        <taxon>Enterobacterales</taxon>
        <taxon>Erwiniaceae</taxon>
        <taxon>Erwinia</taxon>
    </lineage>
</organism>
<sequence>MLSIPFLPQPLLASKTLPLTVMSLEQWVVINVIGDDRINYLQSQLTLDVASLHPNQHRYAAHCSPDGKTWSNLCLFHRGSQLTYIVRRSLYDQQLNELKKYAIFSKIMLVADDQAILLGIAGIQAKKALDSFFYTLPDILSPVIQQDSSTLLWFKRPEERFILVTTIEKADMFVKHIKNKAYFNNSPQWLALDIEAGIPIIESSTTGKFIPQALNLHELDAISFKKGCYIGQEVVARTTFRNSNQRALYWLAGISDKILEPNDKLEIKIGNHWRRSGIILSACRLKNNIIWVQAVLNKNLKNSTLLRAYNDENSHFKINQISYKI</sequence>
<evidence type="ECO:0000256" key="3">
    <source>
        <dbReference type="ARBA" id="ARBA00022954"/>
    </source>
</evidence>
<dbReference type="InterPro" id="IPR023758">
    <property type="entry name" value="tRNA-modifying_YgfZ"/>
</dbReference>
<dbReference type="RefSeq" id="WP_157989250.1">
    <property type="nucleotide sequence ID" value="NZ_LR217730.1"/>
</dbReference>
<feature type="domain" description="tRNA-modifying protein YgfZ-like beta-barrel" evidence="5">
    <location>
        <begin position="244"/>
        <end position="311"/>
    </location>
</feature>
<evidence type="ECO:0000256" key="4">
    <source>
        <dbReference type="HAMAP-Rule" id="MF_01175"/>
    </source>
</evidence>
<dbReference type="GO" id="GO:0005737">
    <property type="term" value="C:cytoplasm"/>
    <property type="evidence" value="ECO:0007669"/>
    <property type="project" value="UniProtKB-SubCell"/>
</dbReference>
<dbReference type="Gene3D" id="3.30.70.1400">
    <property type="entry name" value="Aminomethyltransferase beta-barrel domains"/>
    <property type="match status" value="1"/>
</dbReference>
<dbReference type="NCBIfam" id="TIGR03317">
    <property type="entry name" value="ygfZ_signature"/>
    <property type="match status" value="1"/>
</dbReference>
<accession>A0A451DI95</accession>
<name>A0A451DI95_9GAMM</name>
<evidence type="ECO:0000256" key="1">
    <source>
        <dbReference type="ARBA" id="ARBA00022490"/>
    </source>
</evidence>
<dbReference type="Pfam" id="PF21130">
    <property type="entry name" value="YgfZ_barrel"/>
    <property type="match status" value="1"/>
</dbReference>
<feature type="binding site" evidence="4">
    <location>
        <position position="27"/>
    </location>
    <ligand>
        <name>folate</name>
        <dbReference type="ChEBI" id="CHEBI:62501"/>
    </ligand>
</feature>
<evidence type="ECO:0000313" key="7">
    <source>
        <dbReference type="Proteomes" id="UP000294343"/>
    </source>
</evidence>
<dbReference type="Gene3D" id="2.40.30.160">
    <property type="match status" value="1"/>
</dbReference>
<dbReference type="GO" id="GO:0005542">
    <property type="term" value="F:folic acid binding"/>
    <property type="evidence" value="ECO:0007669"/>
    <property type="project" value="UniProtKB-UniRule"/>
</dbReference>
<dbReference type="InterPro" id="IPR048451">
    <property type="entry name" value="YgfZ_barrel"/>
</dbReference>
<protein>
    <recommendedName>
        <fullName evidence="4">tRNA-modifying protein YgfZ</fullName>
    </recommendedName>
</protein>
<dbReference type="InterPro" id="IPR045179">
    <property type="entry name" value="YgfZ/GcvT"/>
</dbReference>
<dbReference type="InterPro" id="IPR017703">
    <property type="entry name" value="YgfZ/GCV_T_CS"/>
</dbReference>
<dbReference type="SUPFAM" id="SSF101790">
    <property type="entry name" value="Aminomethyltransferase beta-barrel domain"/>
    <property type="match status" value="1"/>
</dbReference>
<keyword evidence="2 4" id="KW-0819">tRNA processing</keyword>
<evidence type="ECO:0000259" key="5">
    <source>
        <dbReference type="Pfam" id="PF21130"/>
    </source>
</evidence>
<dbReference type="GO" id="GO:0008033">
    <property type="term" value="P:tRNA processing"/>
    <property type="evidence" value="ECO:0007669"/>
    <property type="project" value="UniProtKB-UniRule"/>
</dbReference>
<dbReference type="Proteomes" id="UP000294343">
    <property type="component" value="Chromosome"/>
</dbReference>
<dbReference type="SUPFAM" id="SSF103025">
    <property type="entry name" value="Folate-binding domain"/>
    <property type="match status" value="1"/>
</dbReference>
<dbReference type="InterPro" id="IPR029043">
    <property type="entry name" value="GcvT/YgfZ_C"/>
</dbReference>
<dbReference type="Gene3D" id="3.30.70.1630">
    <property type="match status" value="1"/>
</dbReference>
<gene>
    <name evidence="6" type="primary">ygfZ</name>
    <name evidence="6" type="ORF">ERCIPSPA2889_475</name>
</gene>
<evidence type="ECO:0000256" key="2">
    <source>
        <dbReference type="ARBA" id="ARBA00022694"/>
    </source>
</evidence>
<dbReference type="AlphaFoldDB" id="A0A451DI95"/>
<comment type="function">
    <text evidence="4">Folate-binding protein involved in regulating the level of ATP-DnaA and in the modification of some tRNAs. It is probably a key factor in regulatory networks that act via tRNA modification, such as initiation of chromosomal replication.</text>
</comment>
<keyword evidence="1 4" id="KW-0963">Cytoplasm</keyword>
<comment type="similarity">
    <text evidence="4">Belongs to the tRNA-modifying YgfZ family.</text>
</comment>
<proteinExistence type="inferred from homology"/>
<comment type="subcellular location">
    <subcellularLocation>
        <location evidence="4">Cytoplasm</location>
    </subcellularLocation>
</comment>
<keyword evidence="3 4" id="KW-0290">Folate-binding</keyword>
<dbReference type="EMBL" id="LR217730">
    <property type="protein sequence ID" value="VFP86371.1"/>
    <property type="molecule type" value="Genomic_DNA"/>
</dbReference>
<dbReference type="NCBIfam" id="NF007110">
    <property type="entry name" value="PRK09559.1"/>
    <property type="match status" value="1"/>
</dbReference>
<feature type="binding site" evidence="4">
    <location>
        <position position="189"/>
    </location>
    <ligand>
        <name>folate</name>
        <dbReference type="ChEBI" id="CHEBI:62501"/>
    </ligand>
</feature>
<reference evidence="6 7" key="1">
    <citation type="submission" date="2019-02" db="EMBL/GenBank/DDBJ databases">
        <authorList>
            <person name="Manzano-Marin A."/>
            <person name="Manzano-Marin A."/>
        </authorList>
    </citation>
    <scope>NUCLEOTIDE SEQUENCE [LARGE SCALE GENOMIC DNA]</scope>
    <source>
        <strain evidence="6 7">ErCipseudotsugae</strain>
    </source>
</reference>
<dbReference type="GO" id="GO:0016226">
    <property type="term" value="P:iron-sulfur cluster assembly"/>
    <property type="evidence" value="ECO:0007669"/>
    <property type="project" value="TreeGrafter"/>
</dbReference>
<dbReference type="PANTHER" id="PTHR22602">
    <property type="entry name" value="TRANSFERASE CAF17, MITOCHONDRIAL-RELATED"/>
    <property type="match status" value="1"/>
</dbReference>
<dbReference type="OrthoDB" id="9796287at2"/>